<dbReference type="EMBL" id="BSXT01000202">
    <property type="protein sequence ID" value="GMF20608.1"/>
    <property type="molecule type" value="Genomic_DNA"/>
</dbReference>
<evidence type="ECO:0000256" key="1">
    <source>
        <dbReference type="SAM" id="MobiDB-lite"/>
    </source>
</evidence>
<name>A0A9W6TVT1_9STRA</name>
<protein>
    <submittedName>
        <fullName evidence="2">Unnamed protein product</fullName>
    </submittedName>
</protein>
<feature type="compositionally biased region" description="Polar residues" evidence="1">
    <location>
        <begin position="114"/>
        <end position="126"/>
    </location>
</feature>
<evidence type="ECO:0000313" key="3">
    <source>
        <dbReference type="Proteomes" id="UP001165121"/>
    </source>
</evidence>
<accession>A0A9W6TVT1</accession>
<dbReference type="Proteomes" id="UP001165121">
    <property type="component" value="Unassembled WGS sequence"/>
</dbReference>
<gene>
    <name evidence="2" type="ORF">Pfra01_000251000</name>
</gene>
<feature type="compositionally biased region" description="Low complexity" evidence="1">
    <location>
        <begin position="101"/>
        <end position="111"/>
    </location>
</feature>
<reference evidence="2" key="1">
    <citation type="submission" date="2023-04" db="EMBL/GenBank/DDBJ databases">
        <title>Phytophthora fragariaefolia NBRC 109709.</title>
        <authorList>
            <person name="Ichikawa N."/>
            <person name="Sato H."/>
            <person name="Tonouchi N."/>
        </authorList>
    </citation>
    <scope>NUCLEOTIDE SEQUENCE</scope>
    <source>
        <strain evidence="2">NBRC 109709</strain>
    </source>
</reference>
<feature type="region of interest" description="Disordered" evidence="1">
    <location>
        <begin position="67"/>
        <end position="130"/>
    </location>
</feature>
<dbReference type="AlphaFoldDB" id="A0A9W6TVT1"/>
<evidence type="ECO:0000313" key="2">
    <source>
        <dbReference type="EMBL" id="GMF20608.1"/>
    </source>
</evidence>
<proteinExistence type="predicted"/>
<keyword evidence="3" id="KW-1185">Reference proteome</keyword>
<organism evidence="2 3">
    <name type="scientific">Phytophthora fragariaefolia</name>
    <dbReference type="NCBI Taxonomy" id="1490495"/>
    <lineage>
        <taxon>Eukaryota</taxon>
        <taxon>Sar</taxon>
        <taxon>Stramenopiles</taxon>
        <taxon>Oomycota</taxon>
        <taxon>Peronosporomycetes</taxon>
        <taxon>Peronosporales</taxon>
        <taxon>Peronosporaceae</taxon>
        <taxon>Phytophthora</taxon>
    </lineage>
</organism>
<sequence length="167" mass="19608">MKEKKRGSLHERVCLRRRFSVLEKINHYLDRLVDIFDFPLEPPAYAQSDNARNYSTSAAEGIYTSKDRTSFLQTRNRGNTSADYPRSHRISMENRAREWLPSSSRSRPSKSTEQKTMSVWNGSKKMSNVPRPTELQMSCLTVRRKPTLKEPRNEQWIECKDLSLPNW</sequence>
<dbReference type="OrthoDB" id="96584at2759"/>
<feature type="compositionally biased region" description="Polar residues" evidence="1">
    <location>
        <begin position="70"/>
        <end position="82"/>
    </location>
</feature>
<comment type="caution">
    <text evidence="2">The sequence shown here is derived from an EMBL/GenBank/DDBJ whole genome shotgun (WGS) entry which is preliminary data.</text>
</comment>